<dbReference type="OrthoDB" id="6411962at2759"/>
<keyword evidence="2 6" id="KW-0378">Hydrolase</keyword>
<dbReference type="PROSITE" id="PS50068">
    <property type="entry name" value="LDLRA_2"/>
    <property type="match status" value="3"/>
</dbReference>
<dbReference type="GO" id="GO:0004252">
    <property type="term" value="F:serine-type endopeptidase activity"/>
    <property type="evidence" value="ECO:0007669"/>
    <property type="project" value="InterPro"/>
</dbReference>
<dbReference type="SMART" id="SM00192">
    <property type="entry name" value="LDLa"/>
    <property type="match status" value="3"/>
</dbReference>
<dbReference type="PROSITE" id="PS50240">
    <property type="entry name" value="TRYPSIN_DOM"/>
    <property type="match status" value="1"/>
</dbReference>
<dbReference type="GO" id="GO:0006508">
    <property type="term" value="P:proteolysis"/>
    <property type="evidence" value="ECO:0007669"/>
    <property type="project" value="UniProtKB-KW"/>
</dbReference>
<keyword evidence="8" id="KW-1133">Transmembrane helix</keyword>
<evidence type="ECO:0000256" key="2">
    <source>
        <dbReference type="ARBA" id="ARBA00022801"/>
    </source>
</evidence>
<feature type="disulfide bond" evidence="5">
    <location>
        <begin position="1570"/>
        <end position="1588"/>
    </location>
</feature>
<dbReference type="CDD" id="cd00190">
    <property type="entry name" value="Tryp_SPc"/>
    <property type="match status" value="1"/>
</dbReference>
<gene>
    <name evidence="11" type="ORF">G9C98_005405</name>
</gene>
<comment type="caution">
    <text evidence="11">The sequence shown here is derived from an EMBL/GenBank/DDBJ whole genome shotgun (WGS) entry which is preliminary data.</text>
</comment>
<evidence type="ECO:0000256" key="6">
    <source>
        <dbReference type="RuleBase" id="RU363034"/>
    </source>
</evidence>
<name>A0A8J5V712_9HYME</name>
<dbReference type="CDD" id="cd00112">
    <property type="entry name" value="LDLa"/>
    <property type="match status" value="3"/>
</dbReference>
<evidence type="ECO:0000256" key="3">
    <source>
        <dbReference type="ARBA" id="ARBA00022825"/>
    </source>
</evidence>
<evidence type="ECO:0000313" key="12">
    <source>
        <dbReference type="Proteomes" id="UP000729913"/>
    </source>
</evidence>
<feature type="domain" description="Peptidase S1" evidence="10">
    <location>
        <begin position="1318"/>
        <end position="1554"/>
    </location>
</feature>
<evidence type="ECO:0000256" key="5">
    <source>
        <dbReference type="PROSITE-ProRule" id="PRU00124"/>
    </source>
</evidence>
<evidence type="ECO:0000256" key="4">
    <source>
        <dbReference type="ARBA" id="ARBA00023157"/>
    </source>
</evidence>
<reference evidence="11" key="1">
    <citation type="submission" date="2020-03" db="EMBL/GenBank/DDBJ databases">
        <authorList>
            <person name="Chebbi M.A."/>
            <person name="Drezen J.M."/>
        </authorList>
    </citation>
    <scope>NUCLEOTIDE SEQUENCE</scope>
    <source>
        <tissue evidence="11">Whole body</tissue>
    </source>
</reference>
<dbReference type="InterPro" id="IPR023415">
    <property type="entry name" value="LDLR_class-A_CS"/>
</dbReference>
<sequence length="1601" mass="179816">MASMCGSSKSHPALTTPNYYHPGIYPYQNDYYLPPRSAWSRVPPHPSKTHGNARWKVGSAVLIIAALLVIIVVVAIAGLALWMGAMRSDSTNGVIVFSCSIRINKGEKYNPMLKLNTSMVFREKERKYKNIFDALFKRSVLGPSFKQAIIDRFENGTLKVFFRLYLDRRKIPRSITNVEETVQDIIAQETYSSSSLFNDIELDLTNIIVRRLTDVSPRTQKPLVSQRNVMITKNGLLRPSRNNTLLINTKSKSNLNSKPIRMEPSEADIDFANIPTIQGTYQATKINPVTTKTTTEISSQLQKTETKIESGVIEIKKEAKIGKETTTEEITSSVNSKKENTTTTTTTTTKKPFNNFPQPDFEESPWRPIIPSYSQESKLNDSGAKNESSIEIEKISLTTPPPAIKFNLPTVALSPVDMQDTDFPHDRIVPEEILNFRPNGKFKNKIPGVEELEKPEIEVSGQLPPETFNLHLGTSSGTQNFKPVSSKHPIIETEEPILLTPEFPEISGVGIAEPVSELDLELDLESRNKFLDIAALPEMIYEKDEKQPIYTSYKTPNLNGESNPSLVEHSGTLKPFRHTIPVDKINLNPEKFQIKQNESEKIINQSNYNGKYEDFSSTEVYLPVTSGSTGRIDNDKVIILSTTEIDAELLHTNFDIEKLDLQQVTVASEILETTEDQTQAPGPGLFIWTWNNETKPEIEQKKIYNETLKANIVRDENRDANSRIPNVTESQKSLTDQGSIKSSELLEKLFSTTDLESKPSNIEEHRPIQSIVQVVTSITTKVSTKVRTNNVVLSFDVTNSTSPPINYNYQEEIEENRKNFEIANSENRSFSDKISPSDLETFDLKTLQAFDRKISTQEKETILEKLRKLAEIRTDLDSMKGNKETSTRVTMFPEIDKNHKNLINVEELKKFADVAMGNKTIAGNFSSDITLSRDGIEVYKKILNKIIKDKEEIAEENSESCKGFKCPDGKCLPAAGRCNMLGECANSEDEANCTCADFLRSQLLDQKICDGVPDCWDYSDESQCDWCSVGQFVCGNSRFCIDVVKVCDGYKDCPGGEDEKKCAALIDDDNFGENKSSLRKTLSWGEKKEKILTSISQLEDQEAVETIATTFRIETLKDDIQQSILNTGKFGNFDGRQTRVGESTKVFGREIAVDTKTKNIIDNDQKGFNTKVSIPVNKKPDSFNNDYSYIKNNLGTEINSYSDRGYLSVRKNGKWGKLCLNSTDGLLDDKRTIWTIEDLGRAVCKAITYQDYEKVEKVIEERKGRNEIYYSLFFNDKLPDKTSLTFKTSDCPSGEVLKVKCKSLECGIRTQTTSQARIVGGGSSEAGSWPWQVALYKEGDYQCGGALISDKWVLSAAHCFYNAQNEYWVARIGATRRGNFPSPHEQILTLDFINLHPEYIDSGFINDVALLRLERPVIFSDYVRPVCLPDSEPKSGTTCTVTGWGQLFEIGRIFPDTLQEVELPLISTEECRRKTLFLPLYRITSGMLCAGLKDGGRDACMGDSGGPLVCRDKTNDKYTLHGITSNGYGCARPGRPGVYTKTIHYLPWIERSMKQKDVRPLIPTCKGHRCPLGECLPRSRVCNGFLECSDGSDERDCPSSS</sequence>
<evidence type="ECO:0000256" key="7">
    <source>
        <dbReference type="SAM" id="MobiDB-lite"/>
    </source>
</evidence>
<keyword evidence="12" id="KW-1185">Reference proteome</keyword>
<organism evidence="11 12">
    <name type="scientific">Cotesia typhae</name>
    <dbReference type="NCBI Taxonomy" id="2053667"/>
    <lineage>
        <taxon>Eukaryota</taxon>
        <taxon>Metazoa</taxon>
        <taxon>Ecdysozoa</taxon>
        <taxon>Arthropoda</taxon>
        <taxon>Hexapoda</taxon>
        <taxon>Insecta</taxon>
        <taxon>Pterygota</taxon>
        <taxon>Neoptera</taxon>
        <taxon>Endopterygota</taxon>
        <taxon>Hymenoptera</taxon>
        <taxon>Apocrita</taxon>
        <taxon>Ichneumonoidea</taxon>
        <taxon>Braconidae</taxon>
        <taxon>Microgastrinae</taxon>
        <taxon>Cotesia</taxon>
    </lineage>
</organism>
<proteinExistence type="predicted"/>
<dbReference type="FunFam" id="2.40.10.10:FF:000003">
    <property type="entry name" value="Transmembrane serine protease 3"/>
    <property type="match status" value="1"/>
</dbReference>
<dbReference type="Pfam" id="PF00089">
    <property type="entry name" value="Trypsin"/>
    <property type="match status" value="1"/>
</dbReference>
<dbReference type="Pfam" id="PF01390">
    <property type="entry name" value="SEA"/>
    <property type="match status" value="1"/>
</dbReference>
<evidence type="ECO:0000259" key="9">
    <source>
        <dbReference type="PROSITE" id="PS50024"/>
    </source>
</evidence>
<feature type="transmembrane region" description="Helical" evidence="8">
    <location>
        <begin position="57"/>
        <end position="83"/>
    </location>
</feature>
<comment type="caution">
    <text evidence="5">Lacks conserved residue(s) required for the propagation of feature annotation.</text>
</comment>
<dbReference type="PROSITE" id="PS00135">
    <property type="entry name" value="TRYPSIN_SER"/>
    <property type="match status" value="1"/>
</dbReference>
<evidence type="ECO:0000256" key="1">
    <source>
        <dbReference type="ARBA" id="ARBA00022670"/>
    </source>
</evidence>
<evidence type="ECO:0000313" key="11">
    <source>
        <dbReference type="EMBL" id="KAG8034983.1"/>
    </source>
</evidence>
<dbReference type="Proteomes" id="UP000729913">
    <property type="component" value="Unassembled WGS sequence"/>
</dbReference>
<dbReference type="PANTHER" id="PTHR24252:SF7">
    <property type="entry name" value="HYALIN"/>
    <property type="match status" value="1"/>
</dbReference>
<dbReference type="InterPro" id="IPR002172">
    <property type="entry name" value="LDrepeatLR_classA_rpt"/>
</dbReference>
<feature type="disulfide bond" evidence="5">
    <location>
        <begin position="1047"/>
        <end position="1062"/>
    </location>
</feature>
<keyword evidence="1 6" id="KW-0645">Protease</keyword>
<evidence type="ECO:0008006" key="13">
    <source>
        <dbReference type="Google" id="ProtNLM"/>
    </source>
</evidence>
<dbReference type="EMBL" id="JAAOIC020000065">
    <property type="protein sequence ID" value="KAG8034983.1"/>
    <property type="molecule type" value="Genomic_DNA"/>
</dbReference>
<dbReference type="Pfam" id="PF00057">
    <property type="entry name" value="Ldl_recept_a"/>
    <property type="match status" value="2"/>
</dbReference>
<feature type="disulfide bond" evidence="5">
    <location>
        <begin position="1582"/>
        <end position="1597"/>
    </location>
</feature>
<feature type="disulfide bond" evidence="5">
    <location>
        <begin position="966"/>
        <end position="984"/>
    </location>
</feature>
<dbReference type="InterPro" id="IPR018114">
    <property type="entry name" value="TRYPSIN_HIS"/>
</dbReference>
<keyword evidence="8" id="KW-0812">Transmembrane</keyword>
<keyword evidence="8" id="KW-0472">Membrane</keyword>
<dbReference type="InterPro" id="IPR000082">
    <property type="entry name" value="SEA_dom"/>
</dbReference>
<protein>
    <recommendedName>
        <fullName evidence="13">Enteropeptidase</fullName>
    </recommendedName>
</protein>
<feature type="domain" description="SEA" evidence="9">
    <location>
        <begin position="93"/>
        <end position="214"/>
    </location>
</feature>
<evidence type="ECO:0000256" key="8">
    <source>
        <dbReference type="SAM" id="Phobius"/>
    </source>
</evidence>
<keyword evidence="4 5" id="KW-1015">Disulfide bond</keyword>
<dbReference type="PANTHER" id="PTHR24252">
    <property type="entry name" value="ACROSIN-RELATED"/>
    <property type="match status" value="1"/>
</dbReference>
<dbReference type="SMART" id="SM00020">
    <property type="entry name" value="Tryp_SPc"/>
    <property type="match status" value="1"/>
</dbReference>
<reference evidence="11" key="2">
    <citation type="submission" date="2021-04" db="EMBL/GenBank/DDBJ databases">
        <title>Genome-wide patterns of bracovirus chromosomal integration into multiple host tissues during parasitism.</title>
        <authorList>
            <person name="Chebbi M.A.C."/>
        </authorList>
    </citation>
    <scope>NUCLEOTIDE SEQUENCE</scope>
    <source>
        <tissue evidence="11">Whole body</tissue>
    </source>
</reference>
<evidence type="ECO:0000259" key="10">
    <source>
        <dbReference type="PROSITE" id="PS50240"/>
    </source>
</evidence>
<feature type="region of interest" description="Disordered" evidence="7">
    <location>
        <begin position="331"/>
        <end position="366"/>
    </location>
</feature>
<dbReference type="InterPro" id="IPR033116">
    <property type="entry name" value="TRYPSIN_SER"/>
</dbReference>
<dbReference type="PROSITE" id="PS01209">
    <property type="entry name" value="LDLRA_1"/>
    <property type="match status" value="2"/>
</dbReference>
<keyword evidence="3 6" id="KW-0720">Serine protease</keyword>
<dbReference type="InterPro" id="IPR001254">
    <property type="entry name" value="Trypsin_dom"/>
</dbReference>
<feature type="disulfide bond" evidence="5">
    <location>
        <begin position="978"/>
        <end position="993"/>
    </location>
</feature>
<accession>A0A8J5V712</accession>
<dbReference type="PROSITE" id="PS00134">
    <property type="entry name" value="TRYPSIN_HIS"/>
    <property type="match status" value="1"/>
</dbReference>
<dbReference type="PROSITE" id="PS50024">
    <property type="entry name" value="SEA"/>
    <property type="match status" value="1"/>
</dbReference>